<reference evidence="2 3" key="1">
    <citation type="submission" date="2020-01" db="EMBL/GenBank/DDBJ databases">
        <title>Bacteria diversity of Porities sp.</title>
        <authorList>
            <person name="Wang G."/>
        </authorList>
    </citation>
    <scope>NUCLEOTIDE SEQUENCE [LARGE SCALE GENOMIC DNA]</scope>
    <source>
        <strain evidence="2 3">R33</strain>
    </source>
</reference>
<name>A0A6L9EC02_9FLAO</name>
<evidence type="ECO:0000256" key="1">
    <source>
        <dbReference type="SAM" id="Phobius"/>
    </source>
</evidence>
<gene>
    <name evidence="2" type="ORF">GTQ38_09185</name>
</gene>
<comment type="caution">
    <text evidence="2">The sequence shown here is derived from an EMBL/GenBank/DDBJ whole genome shotgun (WGS) entry which is preliminary data.</text>
</comment>
<accession>A0A6L9EC02</accession>
<dbReference type="Pfam" id="PF19578">
    <property type="entry name" value="DUF6090"/>
    <property type="match status" value="1"/>
</dbReference>
<dbReference type="InterPro" id="IPR045749">
    <property type="entry name" value="DUF6090"/>
</dbReference>
<dbReference type="AlphaFoldDB" id="A0A6L9EC02"/>
<keyword evidence="3" id="KW-1185">Reference proteome</keyword>
<proteinExistence type="predicted"/>
<sequence>MKLFRKIRIDQINKGQLKKYLLYAIGEILLVMIGISLALQVNNWNEARIRKNTEIGHYMNIRDQIVDDKKLISNLIDYNNGYMQQFKFASGLIEANDRSQMDTLGLIVRNLTNYSDFDRHGNIYETMVNSGEVKLLRNHKIVDGLRILEEKYLYINRMENIHYDAMMTYVVSSITPSIRFSDANIVKPENIFSVEFQNLLFSLLQIMAEKDKVYHDALNVIDNITELINVEIAEKM</sequence>
<keyword evidence="1" id="KW-1133">Transmembrane helix</keyword>
<dbReference type="Proteomes" id="UP000475249">
    <property type="component" value="Unassembled WGS sequence"/>
</dbReference>
<keyword evidence="1" id="KW-0472">Membrane</keyword>
<dbReference type="EMBL" id="WXYO01000004">
    <property type="protein sequence ID" value="NAS12173.1"/>
    <property type="molecule type" value="Genomic_DNA"/>
</dbReference>
<keyword evidence="1" id="KW-0812">Transmembrane</keyword>
<organism evidence="2 3">
    <name type="scientific">Poritiphilus flavus</name>
    <dbReference type="NCBI Taxonomy" id="2697053"/>
    <lineage>
        <taxon>Bacteria</taxon>
        <taxon>Pseudomonadati</taxon>
        <taxon>Bacteroidota</taxon>
        <taxon>Flavobacteriia</taxon>
        <taxon>Flavobacteriales</taxon>
        <taxon>Flavobacteriaceae</taxon>
        <taxon>Poritiphilus</taxon>
    </lineage>
</organism>
<protein>
    <submittedName>
        <fullName evidence="2">Uncharacterized protein</fullName>
    </submittedName>
</protein>
<feature type="transmembrane region" description="Helical" evidence="1">
    <location>
        <begin position="20"/>
        <end position="39"/>
    </location>
</feature>
<evidence type="ECO:0000313" key="2">
    <source>
        <dbReference type="EMBL" id="NAS12173.1"/>
    </source>
</evidence>
<dbReference type="RefSeq" id="WP_238857878.1">
    <property type="nucleotide sequence ID" value="NZ_WXYO01000004.1"/>
</dbReference>
<evidence type="ECO:0000313" key="3">
    <source>
        <dbReference type="Proteomes" id="UP000475249"/>
    </source>
</evidence>